<evidence type="ECO:0000256" key="1">
    <source>
        <dbReference type="ARBA" id="ARBA00023002"/>
    </source>
</evidence>
<dbReference type="PANTHER" id="PTHR43539:SF78">
    <property type="entry name" value="FLAVIN-CONTAINING MONOOXYGENASE"/>
    <property type="match status" value="1"/>
</dbReference>
<proteinExistence type="predicted"/>
<gene>
    <name evidence="3" type="ORF">ACFSDA_12965</name>
</gene>
<organism evidence="3 4">
    <name type="scientific">Brachybacterium rhamnosum</name>
    <dbReference type="NCBI Taxonomy" id="173361"/>
    <lineage>
        <taxon>Bacteria</taxon>
        <taxon>Bacillati</taxon>
        <taxon>Actinomycetota</taxon>
        <taxon>Actinomycetes</taxon>
        <taxon>Micrococcales</taxon>
        <taxon>Dermabacteraceae</taxon>
        <taxon>Brachybacterium</taxon>
    </lineage>
</organism>
<comment type="caution">
    <text evidence="3">The sequence shown here is derived from an EMBL/GenBank/DDBJ whole genome shotgun (WGS) entry which is preliminary data.</text>
</comment>
<evidence type="ECO:0000313" key="3">
    <source>
        <dbReference type="EMBL" id="MFD1835979.1"/>
    </source>
</evidence>
<name>A0ABW4PYT5_9MICO</name>
<keyword evidence="4" id="KW-1185">Reference proteome</keyword>
<dbReference type="PRINTS" id="PR00411">
    <property type="entry name" value="PNDRDTASEI"/>
</dbReference>
<dbReference type="Pfam" id="PF07992">
    <property type="entry name" value="Pyr_redox_2"/>
    <property type="match status" value="1"/>
</dbReference>
<dbReference type="InterPro" id="IPR050982">
    <property type="entry name" value="Auxin_biosynth/cation_transpt"/>
</dbReference>
<evidence type="ECO:0000259" key="2">
    <source>
        <dbReference type="Pfam" id="PF07992"/>
    </source>
</evidence>
<evidence type="ECO:0000313" key="4">
    <source>
        <dbReference type="Proteomes" id="UP001597280"/>
    </source>
</evidence>
<dbReference type="PANTHER" id="PTHR43539">
    <property type="entry name" value="FLAVIN-BINDING MONOOXYGENASE-LIKE PROTEIN (AFU_ORTHOLOGUE AFUA_4G09220)"/>
    <property type="match status" value="1"/>
</dbReference>
<dbReference type="Gene3D" id="3.50.50.60">
    <property type="entry name" value="FAD/NAD(P)-binding domain"/>
    <property type="match status" value="1"/>
</dbReference>
<dbReference type="EMBL" id="JBHUFL010000003">
    <property type="protein sequence ID" value="MFD1835979.1"/>
    <property type="molecule type" value="Genomic_DNA"/>
</dbReference>
<dbReference type="PRINTS" id="PR00368">
    <property type="entry name" value="FADPNR"/>
</dbReference>
<sequence length="410" mass="43259">MSAPASTARPGEARVVDAVGVVDAVVIGAGQAGLSAVHHLLRRGAHAPGAPSPIEGAPPGGPGVVVLDAEEGPGGAWRHRWDALTMATVNGIRELPGMPPVEPVPEEPASRAVPDYFARFEGRNPLPILRPVRVTRVEDDRTSPPDPATGLPLLRVHAERTDGGPAPAPLRTRAVLNATGTWTRPFVPAVPGARDFRGRTLHTAEYTRAEDLAGLRVAVVGGGISALGFLLDLEGVAETTWYTRREPVFRDEPFTEEAGRLAVAGVAERVEAGLPVRSVVSATGLAWTPALRAAVDRGLLHRHEMFTRILPDGVLEAEGRRRAVDVILWATGFRHELRHLRPLHLHGPAGGIRMQGTAVAADPRIHLLGYGPSASTIGANRAGRAAVTELLVTLAGDAHKKPGGKAPSRE</sequence>
<dbReference type="SUPFAM" id="SSF51905">
    <property type="entry name" value="FAD/NAD(P)-binding domain"/>
    <property type="match status" value="2"/>
</dbReference>
<dbReference type="InterPro" id="IPR023753">
    <property type="entry name" value="FAD/NAD-binding_dom"/>
</dbReference>
<feature type="domain" description="FAD/NAD(P)-binding" evidence="2">
    <location>
        <begin position="172"/>
        <end position="355"/>
    </location>
</feature>
<dbReference type="RefSeq" id="WP_343905243.1">
    <property type="nucleotide sequence ID" value="NZ_BAAAIS010000003.1"/>
</dbReference>
<protein>
    <submittedName>
        <fullName evidence="3">FAD-dependent oxidoreductase</fullName>
    </submittedName>
</protein>
<reference evidence="4" key="1">
    <citation type="journal article" date="2019" name="Int. J. Syst. Evol. Microbiol.">
        <title>The Global Catalogue of Microorganisms (GCM) 10K type strain sequencing project: providing services to taxonomists for standard genome sequencing and annotation.</title>
        <authorList>
            <consortium name="The Broad Institute Genomics Platform"/>
            <consortium name="The Broad Institute Genome Sequencing Center for Infectious Disease"/>
            <person name="Wu L."/>
            <person name="Ma J."/>
        </authorList>
    </citation>
    <scope>NUCLEOTIDE SEQUENCE [LARGE SCALE GENOMIC DNA]</scope>
    <source>
        <strain evidence="4">JCM 11650</strain>
    </source>
</reference>
<keyword evidence="1" id="KW-0560">Oxidoreductase</keyword>
<dbReference type="Proteomes" id="UP001597280">
    <property type="component" value="Unassembled WGS sequence"/>
</dbReference>
<accession>A0ABW4PYT5</accession>
<dbReference type="InterPro" id="IPR036188">
    <property type="entry name" value="FAD/NAD-bd_sf"/>
</dbReference>